<accession>A0ABT6HRW0</accession>
<dbReference type="InterPro" id="IPR023416">
    <property type="entry name" value="Transthyretin/HIU_hydrolase_d"/>
</dbReference>
<comment type="caution">
    <text evidence="2">The sequence shown here is derived from an EMBL/GenBank/DDBJ whole genome shotgun (WGS) entry which is preliminary data.</text>
</comment>
<dbReference type="PANTHER" id="PTHR10395">
    <property type="entry name" value="URICASE AND TRANSTHYRETIN-RELATED"/>
    <property type="match status" value="1"/>
</dbReference>
<sequence length="127" mass="14100">MNIHRSPDGTGDDFPKIVVKVTDLEAGGPASGLAYRLARLETDGWRLVASGETDRYGALVYAEVVQQSHYQLRLEVGSYFSPLTRPRFYDPVTLAFHSGAASYVHHISVLLSPEGFQTYVEFDPPVR</sequence>
<dbReference type="EC" id="3.5.2.17" evidence="2"/>
<dbReference type="RefSeq" id="WP_279929186.1">
    <property type="nucleotide sequence ID" value="NZ_JARWBG010000019.1"/>
</dbReference>
<dbReference type="Gene3D" id="2.60.40.180">
    <property type="entry name" value="Transthyretin/hydroxyisourate hydrolase domain"/>
    <property type="match status" value="1"/>
</dbReference>
<dbReference type="InterPro" id="IPR036817">
    <property type="entry name" value="Transthyretin/HIU_hydrolase_sf"/>
</dbReference>
<reference evidence="2 3" key="1">
    <citation type="submission" date="2023-04" db="EMBL/GenBank/DDBJ databases">
        <title>Streptomyces chengmaiensis sp. nov. isolated from the stem of mangrove plant in Hainan.</title>
        <authorList>
            <person name="Huang X."/>
            <person name="Zhou S."/>
            <person name="Chu X."/>
            <person name="Xie Y."/>
            <person name="Lin Y."/>
        </authorList>
    </citation>
    <scope>NUCLEOTIDE SEQUENCE [LARGE SCALE GENOMIC DNA]</scope>
    <source>
        <strain evidence="2 3">HNM0663</strain>
    </source>
</reference>
<evidence type="ECO:0000259" key="1">
    <source>
        <dbReference type="Pfam" id="PF00576"/>
    </source>
</evidence>
<dbReference type="GO" id="GO:0033971">
    <property type="term" value="F:hydroxyisourate hydrolase activity"/>
    <property type="evidence" value="ECO:0007669"/>
    <property type="project" value="UniProtKB-EC"/>
</dbReference>
<keyword evidence="2" id="KW-0378">Hydrolase</keyword>
<dbReference type="PANTHER" id="PTHR10395:SF7">
    <property type="entry name" value="5-HYDROXYISOURATE HYDROLASE"/>
    <property type="match status" value="1"/>
</dbReference>
<evidence type="ECO:0000313" key="2">
    <source>
        <dbReference type="EMBL" id="MDH2390604.1"/>
    </source>
</evidence>
<dbReference type="Pfam" id="PF00576">
    <property type="entry name" value="Transthyretin"/>
    <property type="match status" value="1"/>
</dbReference>
<protein>
    <submittedName>
        <fullName evidence="2">Hydroxyisourate hydrolase</fullName>
        <ecNumber evidence="2">3.5.2.17</ecNumber>
    </submittedName>
</protein>
<gene>
    <name evidence="2" type="ORF">QCN29_17760</name>
</gene>
<feature type="domain" description="Transthyretin/hydroxyisourate hydrolase" evidence="1">
    <location>
        <begin position="19"/>
        <end position="119"/>
    </location>
</feature>
<dbReference type="Proteomes" id="UP001223144">
    <property type="component" value="Unassembled WGS sequence"/>
</dbReference>
<dbReference type="SUPFAM" id="SSF49472">
    <property type="entry name" value="Transthyretin (synonym: prealbumin)"/>
    <property type="match status" value="1"/>
</dbReference>
<organism evidence="2 3">
    <name type="scientific">Streptomyces chengmaiensis</name>
    <dbReference type="NCBI Taxonomy" id="3040919"/>
    <lineage>
        <taxon>Bacteria</taxon>
        <taxon>Bacillati</taxon>
        <taxon>Actinomycetota</taxon>
        <taxon>Actinomycetes</taxon>
        <taxon>Kitasatosporales</taxon>
        <taxon>Streptomycetaceae</taxon>
        <taxon>Streptomyces</taxon>
    </lineage>
</organism>
<proteinExistence type="predicted"/>
<keyword evidence="3" id="KW-1185">Reference proteome</keyword>
<dbReference type="EMBL" id="JARWBG010000019">
    <property type="protein sequence ID" value="MDH2390604.1"/>
    <property type="molecule type" value="Genomic_DNA"/>
</dbReference>
<name>A0ABT6HRW0_9ACTN</name>
<evidence type="ECO:0000313" key="3">
    <source>
        <dbReference type="Proteomes" id="UP001223144"/>
    </source>
</evidence>